<dbReference type="PROSITE" id="PS50878">
    <property type="entry name" value="RT_POL"/>
    <property type="match status" value="1"/>
</dbReference>
<name>A0A1W6EGL8_SYKMA</name>
<geneLocation type="chloroplast" evidence="2"/>
<accession>A0A1W6EGL8</accession>
<keyword evidence="2" id="KW-0808">Transferase</keyword>
<dbReference type="AlphaFoldDB" id="A0A1W6EGL8"/>
<dbReference type="GO" id="GO:0006315">
    <property type="term" value="P:homing of group II introns"/>
    <property type="evidence" value="ECO:0007669"/>
    <property type="project" value="TreeGrafter"/>
</dbReference>
<dbReference type="PANTHER" id="PTHR33642">
    <property type="entry name" value="COX1/OXI3 INTRON 1 PROTEIN-RELATED"/>
    <property type="match status" value="1"/>
</dbReference>
<dbReference type="EMBL" id="KY407657">
    <property type="protein sequence ID" value="ARK14544.1"/>
    <property type="molecule type" value="Genomic_DNA"/>
</dbReference>
<dbReference type="InterPro" id="IPR003615">
    <property type="entry name" value="HNH_nuc"/>
</dbReference>
<protein>
    <submittedName>
        <fullName evidence="2">Putative reverse transcriptase and intron maturase</fullName>
    </submittedName>
</protein>
<keyword evidence="2" id="KW-0150">Chloroplast</keyword>
<dbReference type="SUPFAM" id="SSF56672">
    <property type="entry name" value="DNA/RNA polymerases"/>
    <property type="match status" value="1"/>
</dbReference>
<dbReference type="PANTHER" id="PTHR33642:SF4">
    <property type="entry name" value="COX1_OXI3 INTRON 1 PROTEIN-RELATED"/>
    <property type="match status" value="1"/>
</dbReference>
<gene>
    <name evidence="2" type="primary">orf613</name>
</gene>
<dbReference type="Pfam" id="PF01348">
    <property type="entry name" value="Intron_maturas2"/>
    <property type="match status" value="1"/>
</dbReference>
<evidence type="ECO:0000259" key="1">
    <source>
        <dbReference type="PROSITE" id="PS50878"/>
    </source>
</evidence>
<feature type="domain" description="Reverse transcriptase" evidence="1">
    <location>
        <begin position="69"/>
        <end position="365"/>
    </location>
</feature>
<keyword evidence="2" id="KW-0548">Nucleotidyltransferase</keyword>
<dbReference type="Pfam" id="PF00078">
    <property type="entry name" value="RVT_1"/>
    <property type="match status" value="1"/>
</dbReference>
<dbReference type="InterPro" id="IPR043502">
    <property type="entry name" value="DNA/RNA_pol_sf"/>
</dbReference>
<dbReference type="InterPro" id="IPR000477">
    <property type="entry name" value="RT_dom"/>
</dbReference>
<dbReference type="RefSeq" id="YP_009367524.1">
    <property type="nucleotide sequence ID" value="NC_034710.1"/>
</dbReference>
<dbReference type="GeneID" id="32884206"/>
<sequence>MTKLARLIAINKMSKKDSKWIHKEIFRILNKDEIWIAAYEKLKSNKGALTPGSTPETMDGMSLDRLRRLKDQVLSESYAFKTVKLTYIARPDGRKRPLGLPTANDKIVQEVIRMILEAIYEPNFSEFSFGFRQGLGCHDALNHVEQRFRWVDYVIEGDIEQAYPTIDHHTLVGFLKERIDDPRFIRLIWKLLGCGVLEEERIRYSKTGIPQGSIVSPILANIYYHELDKFVKNLMNIYMTPIADRKSLKTAEYKSLEYQISKLGKQMNELPKQSAERKLLSNKLKSLRNKRLDTPSLKNKPVRVEYVRYADDWMLGVSGEKSLAIEIKDQLTTFMKNTLQQNLHPTKTKITDLRKGNVYFLGYEIFLPLNRPISTYKGKGVQTIRRGNPMLRFDIPVSILTKRYAERGYLKLLTKGSRPISKSSYTVLEDHVIVSHYRSLWQGIYNYYLGCTNRGRLQYIHYLMHMSCAMTLAHRHRTSASKIFKKHGKTLTIKIPNTDREVSFPYRSSWRISDRGWLIGKKVIPPIVRYANLVSRSSLGSPCIICDSEEGSIEMHHVKHVRKNGFRYKGFTEQMALLNRKQVPLCKQCHQKVHSGLYDGPSLESLRKKYEKI</sequence>
<dbReference type="CDD" id="cd01651">
    <property type="entry name" value="RT_G2_intron"/>
    <property type="match status" value="1"/>
</dbReference>
<dbReference type="SMART" id="SM00507">
    <property type="entry name" value="HNHc"/>
    <property type="match status" value="1"/>
</dbReference>
<dbReference type="GO" id="GO:0005739">
    <property type="term" value="C:mitochondrion"/>
    <property type="evidence" value="ECO:0007669"/>
    <property type="project" value="TreeGrafter"/>
</dbReference>
<organism evidence="2">
    <name type="scientific">Sykidion marinum</name>
    <name type="common">Green alga</name>
    <name type="synonym">Pseudoneochloris marina</name>
    <dbReference type="NCBI Taxonomy" id="44573"/>
    <lineage>
        <taxon>Eukaryota</taxon>
        <taxon>Viridiplantae</taxon>
        <taxon>Chlorophyta</taxon>
        <taxon>core chlorophytes</taxon>
        <taxon>Ulvophyceae</taxon>
        <taxon>Sykidiales</taxon>
        <taxon>Sykidiacaeae</taxon>
        <taxon>Sykidion</taxon>
    </lineage>
</organism>
<evidence type="ECO:0000313" key="2">
    <source>
        <dbReference type="EMBL" id="ARK14544.1"/>
    </source>
</evidence>
<proteinExistence type="predicted"/>
<reference evidence="2" key="1">
    <citation type="journal article" date="2017" name="Sci. Rep.">
        <title>Divergent copies of the large inverted repeat in the chloroplast genomes of ulvophycean green algae.</title>
        <authorList>
            <person name="Turmel M."/>
            <person name="Otis C."/>
            <person name="Lemieux C."/>
        </authorList>
    </citation>
    <scope>NUCLEOTIDE SEQUENCE</scope>
</reference>
<dbReference type="GO" id="GO:0003964">
    <property type="term" value="F:RNA-directed DNA polymerase activity"/>
    <property type="evidence" value="ECO:0007669"/>
    <property type="project" value="UniProtKB-KW"/>
</dbReference>
<dbReference type="CDD" id="cd00085">
    <property type="entry name" value="HNHc"/>
    <property type="match status" value="1"/>
</dbReference>
<keyword evidence="2" id="KW-0934">Plastid</keyword>
<dbReference type="InterPro" id="IPR024937">
    <property type="entry name" value="Domain_X"/>
</dbReference>
<dbReference type="GO" id="GO:0090615">
    <property type="term" value="P:mitochondrial mRNA processing"/>
    <property type="evidence" value="ECO:0007669"/>
    <property type="project" value="TreeGrafter"/>
</dbReference>
<keyword evidence="2" id="KW-0695">RNA-directed DNA polymerase</keyword>